<evidence type="ECO:0000313" key="1">
    <source>
        <dbReference type="EMBL" id="KAI0057158.1"/>
    </source>
</evidence>
<comment type="caution">
    <text evidence="1">The sequence shown here is derived from an EMBL/GenBank/DDBJ whole genome shotgun (WGS) entry which is preliminary data.</text>
</comment>
<reference evidence="1" key="1">
    <citation type="submission" date="2021-03" db="EMBL/GenBank/DDBJ databases">
        <authorList>
            <consortium name="DOE Joint Genome Institute"/>
            <person name="Ahrendt S."/>
            <person name="Looney B.P."/>
            <person name="Miyauchi S."/>
            <person name="Morin E."/>
            <person name="Drula E."/>
            <person name="Courty P.E."/>
            <person name="Chicoki N."/>
            <person name="Fauchery L."/>
            <person name="Kohler A."/>
            <person name="Kuo A."/>
            <person name="Labutti K."/>
            <person name="Pangilinan J."/>
            <person name="Lipzen A."/>
            <person name="Riley R."/>
            <person name="Andreopoulos W."/>
            <person name="He G."/>
            <person name="Johnson J."/>
            <person name="Barry K.W."/>
            <person name="Grigoriev I.V."/>
            <person name="Nagy L."/>
            <person name="Hibbett D."/>
            <person name="Henrissat B."/>
            <person name="Matheny P.B."/>
            <person name="Labbe J."/>
            <person name="Martin F."/>
        </authorList>
    </citation>
    <scope>NUCLEOTIDE SEQUENCE</scope>
    <source>
        <strain evidence="1">HHB10654</strain>
    </source>
</reference>
<reference evidence="1" key="2">
    <citation type="journal article" date="2022" name="New Phytol.">
        <title>Evolutionary transition to the ectomycorrhizal habit in the genomes of a hyperdiverse lineage of mushroom-forming fungi.</title>
        <authorList>
            <person name="Looney B."/>
            <person name="Miyauchi S."/>
            <person name="Morin E."/>
            <person name="Drula E."/>
            <person name="Courty P.E."/>
            <person name="Kohler A."/>
            <person name="Kuo A."/>
            <person name="LaButti K."/>
            <person name="Pangilinan J."/>
            <person name="Lipzen A."/>
            <person name="Riley R."/>
            <person name="Andreopoulos W."/>
            <person name="He G."/>
            <person name="Johnson J."/>
            <person name="Nolan M."/>
            <person name="Tritt A."/>
            <person name="Barry K.W."/>
            <person name="Grigoriev I.V."/>
            <person name="Nagy L.G."/>
            <person name="Hibbett D."/>
            <person name="Henrissat B."/>
            <person name="Matheny P.B."/>
            <person name="Labbe J."/>
            <person name="Martin F.M."/>
        </authorList>
    </citation>
    <scope>NUCLEOTIDE SEQUENCE</scope>
    <source>
        <strain evidence="1">HHB10654</strain>
    </source>
</reference>
<name>A0ACB8SMQ5_9AGAM</name>
<evidence type="ECO:0000313" key="2">
    <source>
        <dbReference type="Proteomes" id="UP000814140"/>
    </source>
</evidence>
<dbReference type="Proteomes" id="UP000814140">
    <property type="component" value="Unassembled WGS sequence"/>
</dbReference>
<keyword evidence="2" id="KW-1185">Reference proteome</keyword>
<sequence>MTTESEVACVTCIRPDSLAATDAVSATTGTTSITTTTTITTTSIHRPQSYYLLPRYFCVLRHCLMFFTQLKTVFVTAFKKTNAYAQLLAGARNAVPGERAYPKIGKREDERLGLRLEYGERVQDAGTDVRMIVARPNRGAVHVGLRKLAVRRPREVLFKVPLNLKSPPGRDAFVSAMEEVARKWV</sequence>
<dbReference type="EMBL" id="MU277251">
    <property type="protein sequence ID" value="KAI0057158.1"/>
    <property type="molecule type" value="Genomic_DNA"/>
</dbReference>
<protein>
    <submittedName>
        <fullName evidence="1">Uncharacterized protein</fullName>
    </submittedName>
</protein>
<organism evidence="1 2">
    <name type="scientific">Artomyces pyxidatus</name>
    <dbReference type="NCBI Taxonomy" id="48021"/>
    <lineage>
        <taxon>Eukaryota</taxon>
        <taxon>Fungi</taxon>
        <taxon>Dikarya</taxon>
        <taxon>Basidiomycota</taxon>
        <taxon>Agaricomycotina</taxon>
        <taxon>Agaricomycetes</taxon>
        <taxon>Russulales</taxon>
        <taxon>Auriscalpiaceae</taxon>
        <taxon>Artomyces</taxon>
    </lineage>
</organism>
<gene>
    <name evidence="1" type="ORF">BV25DRAFT_1920373</name>
</gene>
<proteinExistence type="predicted"/>
<accession>A0ACB8SMQ5</accession>